<protein>
    <submittedName>
        <fullName evidence="4">40S ribosomal protein S19-1</fullName>
    </submittedName>
</protein>
<dbReference type="GO" id="GO:0000028">
    <property type="term" value="P:ribosomal small subunit assembly"/>
    <property type="evidence" value="ECO:0007669"/>
    <property type="project" value="TreeGrafter"/>
</dbReference>
<evidence type="ECO:0000256" key="3">
    <source>
        <dbReference type="ARBA" id="ARBA00023274"/>
    </source>
</evidence>
<dbReference type="EMBL" id="ML002393">
    <property type="protein sequence ID" value="RKP38210.1"/>
    <property type="molecule type" value="Genomic_DNA"/>
</dbReference>
<dbReference type="STRING" id="215637.A0A4P9ZZG3"/>
<dbReference type="SMART" id="SM01413">
    <property type="entry name" value="Ribosomal_S19e"/>
    <property type="match status" value="1"/>
</dbReference>
<evidence type="ECO:0000256" key="1">
    <source>
        <dbReference type="ARBA" id="ARBA00010014"/>
    </source>
</evidence>
<organism evidence="4 5">
    <name type="scientific">Dimargaris cristalligena</name>
    <dbReference type="NCBI Taxonomy" id="215637"/>
    <lineage>
        <taxon>Eukaryota</taxon>
        <taxon>Fungi</taxon>
        <taxon>Fungi incertae sedis</taxon>
        <taxon>Zoopagomycota</taxon>
        <taxon>Kickxellomycotina</taxon>
        <taxon>Dimargaritomycetes</taxon>
        <taxon>Dimargaritales</taxon>
        <taxon>Dimargaritaceae</taxon>
        <taxon>Dimargaris</taxon>
    </lineage>
</organism>
<evidence type="ECO:0000313" key="5">
    <source>
        <dbReference type="Proteomes" id="UP000268162"/>
    </source>
</evidence>
<proteinExistence type="inferred from homology"/>
<dbReference type="Gene3D" id="1.10.10.10">
    <property type="entry name" value="Winged helix-like DNA-binding domain superfamily/Winged helix DNA-binding domain"/>
    <property type="match status" value="1"/>
</dbReference>
<dbReference type="Proteomes" id="UP000268162">
    <property type="component" value="Unassembled WGS sequence"/>
</dbReference>
<sequence length="139" mass="14874">MAGGKTLKDVSAAAFIKAYSAHLKRSGKLPVPEWVDLVKTSTGREQAPIDPDWFYIRTAAIARHIYVRGNVGVGRVSKAYGGATRRGQLPNKRCGSSGSVARKAIQGLEKLGVLEKDAAGGRILSSQGRRELDRISAQA</sequence>
<dbReference type="InterPro" id="IPR036390">
    <property type="entry name" value="WH_DNA-bd_sf"/>
</dbReference>
<evidence type="ECO:0000313" key="4">
    <source>
        <dbReference type="EMBL" id="RKP38210.1"/>
    </source>
</evidence>
<dbReference type="OrthoDB" id="428974at2759"/>
<dbReference type="PANTHER" id="PTHR11710">
    <property type="entry name" value="40S RIBOSOMAL PROTEIN S19"/>
    <property type="match status" value="1"/>
</dbReference>
<accession>A0A4P9ZZG3</accession>
<dbReference type="FunFam" id="1.10.10.10:FF:000118">
    <property type="entry name" value="40S ribosomal protein S19"/>
    <property type="match status" value="1"/>
</dbReference>
<dbReference type="GO" id="GO:0006412">
    <property type="term" value="P:translation"/>
    <property type="evidence" value="ECO:0007669"/>
    <property type="project" value="InterPro"/>
</dbReference>
<dbReference type="GO" id="GO:0003735">
    <property type="term" value="F:structural constituent of ribosome"/>
    <property type="evidence" value="ECO:0007669"/>
    <property type="project" value="InterPro"/>
</dbReference>
<keyword evidence="5" id="KW-1185">Reference proteome</keyword>
<dbReference type="InterPro" id="IPR036388">
    <property type="entry name" value="WH-like_DNA-bd_sf"/>
</dbReference>
<gene>
    <name evidence="4" type="ORF">BJ085DRAFT_21098</name>
</gene>
<dbReference type="PANTHER" id="PTHR11710:SF0">
    <property type="entry name" value="40S RIBOSOMAL PROTEIN S19"/>
    <property type="match status" value="1"/>
</dbReference>
<reference evidence="5" key="1">
    <citation type="journal article" date="2018" name="Nat. Microbiol.">
        <title>Leveraging single-cell genomics to expand the fungal tree of life.</title>
        <authorList>
            <person name="Ahrendt S.R."/>
            <person name="Quandt C.A."/>
            <person name="Ciobanu D."/>
            <person name="Clum A."/>
            <person name="Salamov A."/>
            <person name="Andreopoulos B."/>
            <person name="Cheng J.F."/>
            <person name="Woyke T."/>
            <person name="Pelin A."/>
            <person name="Henrissat B."/>
            <person name="Reynolds N.K."/>
            <person name="Benny G.L."/>
            <person name="Smith M.E."/>
            <person name="James T.Y."/>
            <person name="Grigoriev I.V."/>
        </authorList>
    </citation>
    <scope>NUCLEOTIDE SEQUENCE [LARGE SCALE GENOMIC DNA]</scope>
    <source>
        <strain evidence="5">RSA 468</strain>
    </source>
</reference>
<dbReference type="AlphaFoldDB" id="A0A4P9ZZG3"/>
<keyword evidence="3" id="KW-0687">Ribonucleoprotein</keyword>
<dbReference type="GO" id="GO:0003723">
    <property type="term" value="F:RNA binding"/>
    <property type="evidence" value="ECO:0007669"/>
    <property type="project" value="TreeGrafter"/>
</dbReference>
<dbReference type="InterPro" id="IPR001266">
    <property type="entry name" value="Ribosomal_eS19"/>
</dbReference>
<keyword evidence="2 4" id="KW-0689">Ribosomal protein</keyword>
<comment type="similarity">
    <text evidence="1">Belongs to the eukaryotic ribosomal protein eS19 family.</text>
</comment>
<evidence type="ECO:0000256" key="2">
    <source>
        <dbReference type="ARBA" id="ARBA00022980"/>
    </source>
</evidence>
<dbReference type="SUPFAM" id="SSF46785">
    <property type="entry name" value="Winged helix' DNA-binding domain"/>
    <property type="match status" value="1"/>
</dbReference>
<dbReference type="Pfam" id="PF01090">
    <property type="entry name" value="Ribosomal_S19e"/>
    <property type="match status" value="1"/>
</dbReference>
<name>A0A4P9ZZG3_9FUNG</name>
<dbReference type="GO" id="GO:0022627">
    <property type="term" value="C:cytosolic small ribosomal subunit"/>
    <property type="evidence" value="ECO:0007669"/>
    <property type="project" value="TreeGrafter"/>
</dbReference>